<sequence>MIGCHWRAALSAVLALWLGVAAAAGAHALRVELLLADGDAAGPPASAPVVAQAEALDDGVARLPLPPGEGHYWLRISGGDLVLPTARPWLVLDGIGGLAPVLFHPPGAAPLQVDNVLAGGEPLVRRGWALPLPHGWPGDDIAYLRVPGASSGPVLLRLATGPELALEQRRGARRVAAAFTVLVLGACVAFALWLLFRDLLYLCHGGYLAGVAVFAVLDSGDAGEIFGMGWIAAGGATAAWTFAALAVVSQFVFTLRFLELDRIAPRAALAVRGLAWLQVAMLAVLWLGRARVHEAYHLSQHVLLLFAAPAMLLLAMLARRRGVGHAGIYLLAWAPLLLLVAASSIDQLGLARLPWTQDLLAPTAVVESLLLAGALVHRALARHRLAIGDDASLARDPLTGALDGAALKHKLDAWHLRASFGRNRYGLLLFELAGHSAFVTAHGTAAGDALLQQALSRTRALLRADDSIARVEGARFAVISECRRPDCEQLLERIRAGLAEPFRVDGRDVVVDVCIGLAMSRRGENADGLFARAGTALHHDRERRELQALFTAAAQPPLVDA</sequence>
<evidence type="ECO:0000259" key="3">
    <source>
        <dbReference type="PROSITE" id="PS50887"/>
    </source>
</evidence>
<dbReference type="InterPro" id="IPR043128">
    <property type="entry name" value="Rev_trsase/Diguanyl_cyclase"/>
</dbReference>
<feature type="transmembrane region" description="Helical" evidence="1">
    <location>
        <begin position="359"/>
        <end position="376"/>
    </location>
</feature>
<dbReference type="SUPFAM" id="SSF55073">
    <property type="entry name" value="Nucleotide cyclase"/>
    <property type="match status" value="1"/>
</dbReference>
<feature type="transmembrane region" description="Helical" evidence="1">
    <location>
        <begin position="229"/>
        <end position="255"/>
    </location>
</feature>
<feature type="transmembrane region" description="Helical" evidence="1">
    <location>
        <begin position="298"/>
        <end position="318"/>
    </location>
</feature>
<evidence type="ECO:0000256" key="2">
    <source>
        <dbReference type="SAM" id="SignalP"/>
    </source>
</evidence>
<feature type="transmembrane region" description="Helical" evidence="1">
    <location>
        <begin position="199"/>
        <end position="217"/>
    </location>
</feature>
<gene>
    <name evidence="4" type="ORF">LYB30171_02562</name>
</gene>
<protein>
    <recommendedName>
        <fullName evidence="3">GGDEF domain-containing protein</fullName>
    </recommendedName>
</protein>
<name>A0ABN7QZ61_9GAMM</name>
<dbReference type="Pfam" id="PF00990">
    <property type="entry name" value="GGDEF"/>
    <property type="match status" value="1"/>
</dbReference>
<keyword evidence="1" id="KW-1133">Transmembrane helix</keyword>
<proteinExistence type="predicted"/>
<feature type="transmembrane region" description="Helical" evidence="1">
    <location>
        <begin position="330"/>
        <end position="353"/>
    </location>
</feature>
<feature type="transmembrane region" description="Helical" evidence="1">
    <location>
        <begin position="175"/>
        <end position="194"/>
    </location>
</feature>
<dbReference type="InterPro" id="IPR029787">
    <property type="entry name" value="Nucleotide_cyclase"/>
</dbReference>
<reference evidence="4 5" key="1">
    <citation type="submission" date="2021-04" db="EMBL/GenBank/DDBJ databases">
        <authorList>
            <person name="Rodrigo-Torres L."/>
            <person name="Arahal R. D."/>
            <person name="Lucena T."/>
        </authorList>
    </citation>
    <scope>NUCLEOTIDE SEQUENCE [LARGE SCALE GENOMIC DNA]</scope>
    <source>
        <strain evidence="4 5">CECT 30171</strain>
    </source>
</reference>
<dbReference type="PROSITE" id="PS50887">
    <property type="entry name" value="GGDEF"/>
    <property type="match status" value="1"/>
</dbReference>
<feature type="chain" id="PRO_5046100373" description="GGDEF domain-containing protein" evidence="2">
    <location>
        <begin position="24"/>
        <end position="561"/>
    </location>
</feature>
<feature type="signal peptide" evidence="2">
    <location>
        <begin position="1"/>
        <end position="23"/>
    </location>
</feature>
<feature type="transmembrane region" description="Helical" evidence="1">
    <location>
        <begin position="267"/>
        <end position="286"/>
    </location>
</feature>
<evidence type="ECO:0000313" key="5">
    <source>
        <dbReference type="Proteomes" id="UP000680116"/>
    </source>
</evidence>
<dbReference type="SMART" id="SM00267">
    <property type="entry name" value="GGDEF"/>
    <property type="match status" value="1"/>
</dbReference>
<keyword evidence="1" id="KW-0812">Transmembrane</keyword>
<feature type="domain" description="GGDEF" evidence="3">
    <location>
        <begin position="423"/>
        <end position="552"/>
    </location>
</feature>
<dbReference type="EMBL" id="OU015430">
    <property type="protein sequence ID" value="CAG4978087.1"/>
    <property type="molecule type" value="Genomic_DNA"/>
</dbReference>
<dbReference type="InterPro" id="IPR000160">
    <property type="entry name" value="GGDEF_dom"/>
</dbReference>
<keyword evidence="1" id="KW-0472">Membrane</keyword>
<dbReference type="PANTHER" id="PTHR33121">
    <property type="entry name" value="CYCLIC DI-GMP PHOSPHODIESTERASE PDEF"/>
    <property type="match status" value="1"/>
</dbReference>
<dbReference type="InterPro" id="IPR011623">
    <property type="entry name" value="7TMR_DISM_rcpt_extracell_dom1"/>
</dbReference>
<dbReference type="Gene3D" id="3.30.70.270">
    <property type="match status" value="1"/>
</dbReference>
<accession>A0ABN7QZ61</accession>
<organism evidence="4 5">
    <name type="scientific">Novilysobacter luteus</name>
    <dbReference type="NCBI Taxonomy" id="2822368"/>
    <lineage>
        <taxon>Bacteria</taxon>
        <taxon>Pseudomonadati</taxon>
        <taxon>Pseudomonadota</taxon>
        <taxon>Gammaproteobacteria</taxon>
        <taxon>Lysobacterales</taxon>
        <taxon>Lysobacteraceae</taxon>
        <taxon>Novilysobacter</taxon>
    </lineage>
</organism>
<dbReference type="RefSeq" id="WP_215219031.1">
    <property type="nucleotide sequence ID" value="NZ_OU015430.1"/>
</dbReference>
<dbReference type="PANTHER" id="PTHR33121:SF71">
    <property type="entry name" value="OXYGEN SENSOR PROTEIN DOSP"/>
    <property type="match status" value="1"/>
</dbReference>
<dbReference type="InterPro" id="IPR050706">
    <property type="entry name" value="Cyclic-di-GMP_PDE-like"/>
</dbReference>
<keyword evidence="2" id="KW-0732">Signal</keyword>
<evidence type="ECO:0000313" key="4">
    <source>
        <dbReference type="EMBL" id="CAG4978087.1"/>
    </source>
</evidence>
<evidence type="ECO:0000256" key="1">
    <source>
        <dbReference type="SAM" id="Phobius"/>
    </source>
</evidence>
<keyword evidence="5" id="KW-1185">Reference proteome</keyword>
<dbReference type="Pfam" id="PF07695">
    <property type="entry name" value="7TMR-DISM_7TM"/>
    <property type="match status" value="1"/>
</dbReference>
<dbReference type="Proteomes" id="UP000680116">
    <property type="component" value="Chromosome"/>
</dbReference>